<organism evidence="3 4">
    <name type="scientific">Peronospora matthiolae</name>
    <dbReference type="NCBI Taxonomy" id="2874970"/>
    <lineage>
        <taxon>Eukaryota</taxon>
        <taxon>Sar</taxon>
        <taxon>Stramenopiles</taxon>
        <taxon>Oomycota</taxon>
        <taxon>Peronosporomycetes</taxon>
        <taxon>Peronosporales</taxon>
        <taxon>Peronosporaceae</taxon>
        <taxon>Peronospora</taxon>
    </lineage>
</organism>
<name>A0AAV1UZC3_9STRA</name>
<dbReference type="EMBL" id="CAKLBY020000253">
    <property type="protein sequence ID" value="CAK7940054.1"/>
    <property type="molecule type" value="Genomic_DNA"/>
</dbReference>
<protein>
    <submittedName>
        <fullName evidence="3">Uncharacterized protein</fullName>
    </submittedName>
</protein>
<feature type="signal peptide" evidence="1">
    <location>
        <begin position="1"/>
        <end position="21"/>
    </location>
</feature>
<proteinExistence type="predicted"/>
<dbReference type="Proteomes" id="UP001162060">
    <property type="component" value="Unassembled WGS sequence"/>
</dbReference>
<dbReference type="EMBL" id="CAKLBY020000253">
    <property type="protein sequence ID" value="CAK7940046.1"/>
    <property type="molecule type" value="Genomic_DNA"/>
</dbReference>
<keyword evidence="1" id="KW-0732">Signal</keyword>
<evidence type="ECO:0000313" key="2">
    <source>
        <dbReference type="EMBL" id="CAK7940046.1"/>
    </source>
</evidence>
<sequence>MNIKGILVYVMASVVIFPVASQFTRNIYTVCNSVEQCFAVSDVRFYPIFHSCEGDLDPKPCCNRKCTPLNCANVKACQTEHVTKTKYQDYATNLCSIQFSGGKEFNDCCIRWCVNA</sequence>
<comment type="caution">
    <text evidence="3">The sequence shown here is derived from an EMBL/GenBank/DDBJ whole genome shotgun (WGS) entry which is preliminary data.</text>
</comment>
<dbReference type="AlphaFoldDB" id="A0AAV1UZC3"/>
<gene>
    <name evidence="2" type="ORF">PM001_LOCUS25196</name>
    <name evidence="3" type="ORF">PM001_LOCUS25204</name>
</gene>
<accession>A0AAV1UZC3</accession>
<feature type="chain" id="PRO_5044714176" evidence="1">
    <location>
        <begin position="22"/>
        <end position="116"/>
    </location>
</feature>
<evidence type="ECO:0000313" key="3">
    <source>
        <dbReference type="EMBL" id="CAK7940054.1"/>
    </source>
</evidence>
<evidence type="ECO:0000256" key="1">
    <source>
        <dbReference type="SAM" id="SignalP"/>
    </source>
</evidence>
<reference evidence="3" key="1">
    <citation type="submission" date="2024-01" db="EMBL/GenBank/DDBJ databases">
        <authorList>
            <person name="Webb A."/>
        </authorList>
    </citation>
    <scope>NUCLEOTIDE SEQUENCE</scope>
    <source>
        <strain evidence="3">Pm1</strain>
    </source>
</reference>
<evidence type="ECO:0000313" key="4">
    <source>
        <dbReference type="Proteomes" id="UP001162060"/>
    </source>
</evidence>